<name>A0A5B6WQK4_9ROSI</name>
<organism evidence="2 3">
    <name type="scientific">Gossypium australe</name>
    <dbReference type="NCBI Taxonomy" id="47621"/>
    <lineage>
        <taxon>Eukaryota</taxon>
        <taxon>Viridiplantae</taxon>
        <taxon>Streptophyta</taxon>
        <taxon>Embryophyta</taxon>
        <taxon>Tracheophyta</taxon>
        <taxon>Spermatophyta</taxon>
        <taxon>Magnoliopsida</taxon>
        <taxon>eudicotyledons</taxon>
        <taxon>Gunneridae</taxon>
        <taxon>Pentapetalae</taxon>
        <taxon>rosids</taxon>
        <taxon>malvids</taxon>
        <taxon>Malvales</taxon>
        <taxon>Malvaceae</taxon>
        <taxon>Malvoideae</taxon>
        <taxon>Gossypium</taxon>
    </lineage>
</organism>
<protein>
    <submittedName>
        <fullName evidence="2">Retrovirus-related Pol polyprotein from transposon 412 family</fullName>
    </submittedName>
</protein>
<dbReference type="Proteomes" id="UP000325315">
    <property type="component" value="Unassembled WGS sequence"/>
</dbReference>
<reference evidence="3" key="1">
    <citation type="journal article" date="2019" name="Plant Biotechnol. J.">
        <title>Genome sequencing of the Australian wild diploid species Gossypium australe highlights disease resistance and delayed gland morphogenesis.</title>
        <authorList>
            <person name="Cai Y."/>
            <person name="Cai X."/>
            <person name="Wang Q."/>
            <person name="Wang P."/>
            <person name="Zhang Y."/>
            <person name="Cai C."/>
            <person name="Xu Y."/>
            <person name="Wang K."/>
            <person name="Zhou Z."/>
            <person name="Wang C."/>
            <person name="Geng S."/>
            <person name="Li B."/>
            <person name="Dong Q."/>
            <person name="Hou Y."/>
            <person name="Wang H."/>
            <person name="Ai P."/>
            <person name="Liu Z."/>
            <person name="Yi F."/>
            <person name="Sun M."/>
            <person name="An G."/>
            <person name="Cheng J."/>
            <person name="Zhang Y."/>
            <person name="Shi Q."/>
            <person name="Xie Y."/>
            <person name="Shi X."/>
            <person name="Chang Y."/>
            <person name="Huang F."/>
            <person name="Chen Y."/>
            <person name="Hong S."/>
            <person name="Mi L."/>
            <person name="Sun Q."/>
            <person name="Zhang L."/>
            <person name="Zhou B."/>
            <person name="Peng R."/>
            <person name="Zhang X."/>
            <person name="Liu F."/>
        </authorList>
    </citation>
    <scope>NUCLEOTIDE SEQUENCE [LARGE SCALE GENOMIC DNA]</scope>
    <source>
        <strain evidence="3">cv. PA1801</strain>
    </source>
</reference>
<sequence length="300" mass="34645">MPRQLEPAQQVLLFESRLKLFSGKLKSRWSGPFEIVHVYPRRAIEVKDIKTWLTFKVNGQHLKHYWGASMTWDKQSIDLQNDFIYVRGASVLFDKYSINTQYSLPDGQDEQSQFATTITPDVLNKDLKYLCVEETKWTVSRKDCYTVERVSLKHCCQVWYHFLTTRLSPSTHNSTISKERMLLPHSLMTWRKINMGKIIFTKKNVGSLNFPSLHSALYKRVKVSVQANEDMIPNKGTITKHIVMRFLGEELPQHPPPGFASTSSTPTCALATPSTSTNVFEQQVLSSLERLHKQFSLFEK</sequence>
<accession>A0A5B6WQK4</accession>
<dbReference type="AlphaFoldDB" id="A0A5B6WQK4"/>
<keyword evidence="3" id="KW-1185">Reference proteome</keyword>
<dbReference type="OrthoDB" id="990541at2759"/>
<comment type="caution">
    <text evidence="2">The sequence shown here is derived from an EMBL/GenBank/DDBJ whole genome shotgun (WGS) entry which is preliminary data.</text>
</comment>
<evidence type="ECO:0000313" key="3">
    <source>
        <dbReference type="Proteomes" id="UP000325315"/>
    </source>
</evidence>
<feature type="domain" description="Putative plant transposon protein" evidence="1">
    <location>
        <begin position="81"/>
        <end position="223"/>
    </location>
</feature>
<dbReference type="InterPro" id="IPR046796">
    <property type="entry name" value="Transposase_32_dom"/>
</dbReference>
<evidence type="ECO:0000259" key="1">
    <source>
        <dbReference type="Pfam" id="PF20167"/>
    </source>
</evidence>
<dbReference type="EMBL" id="SMMG02000002">
    <property type="protein sequence ID" value="KAA3483227.1"/>
    <property type="molecule type" value="Genomic_DNA"/>
</dbReference>
<dbReference type="Pfam" id="PF20167">
    <property type="entry name" value="Transposase_32"/>
    <property type="match status" value="1"/>
</dbReference>
<proteinExistence type="predicted"/>
<evidence type="ECO:0000313" key="2">
    <source>
        <dbReference type="EMBL" id="KAA3483227.1"/>
    </source>
</evidence>
<gene>
    <name evidence="2" type="ORF">EPI10_005418</name>
</gene>